<dbReference type="PANTHER" id="PTHR20883:SF49">
    <property type="entry name" value="PHYTANOYL-COA DIOXYGENASE"/>
    <property type="match status" value="1"/>
</dbReference>
<dbReference type="InterPro" id="IPR008775">
    <property type="entry name" value="Phytyl_CoA_dOase-like"/>
</dbReference>
<dbReference type="Pfam" id="PF05721">
    <property type="entry name" value="PhyH"/>
    <property type="match status" value="1"/>
</dbReference>
<organism evidence="3 4">
    <name type="scientific">Emiliania huxleyi (strain CCMP1516)</name>
    <dbReference type="NCBI Taxonomy" id="280463"/>
    <lineage>
        <taxon>Eukaryota</taxon>
        <taxon>Haptista</taxon>
        <taxon>Haptophyta</taxon>
        <taxon>Prymnesiophyceae</taxon>
        <taxon>Isochrysidales</taxon>
        <taxon>Noelaerhabdaceae</taxon>
        <taxon>Emiliania</taxon>
    </lineage>
</organism>
<dbReference type="Proteomes" id="UP000013827">
    <property type="component" value="Unassembled WGS sequence"/>
</dbReference>
<dbReference type="PaxDb" id="2903-EOD06532"/>
<dbReference type="PANTHER" id="PTHR20883">
    <property type="entry name" value="PHYTANOYL-COA DIOXYGENASE DOMAIN CONTAINING 1"/>
    <property type="match status" value="1"/>
</dbReference>
<dbReference type="OMA" id="WITMDET"/>
<dbReference type="SUPFAM" id="SSF51197">
    <property type="entry name" value="Clavaminate synthase-like"/>
    <property type="match status" value="1"/>
</dbReference>
<protein>
    <recommendedName>
        <fullName evidence="5">Phytanoyl-CoA dioxygenase</fullName>
    </recommendedName>
</protein>
<keyword evidence="4" id="KW-1185">Reference proteome</keyword>
<feature type="compositionally biased region" description="Pro residues" evidence="2">
    <location>
        <begin position="357"/>
        <end position="374"/>
    </location>
</feature>
<proteinExistence type="predicted"/>
<dbReference type="STRING" id="2903.R1BB95"/>
<evidence type="ECO:0000313" key="4">
    <source>
        <dbReference type="Proteomes" id="UP000013827"/>
    </source>
</evidence>
<comment type="cofactor">
    <cofactor evidence="1">
        <name>Fe cation</name>
        <dbReference type="ChEBI" id="CHEBI:24875"/>
    </cofactor>
</comment>
<evidence type="ECO:0008006" key="5">
    <source>
        <dbReference type="Google" id="ProtNLM"/>
    </source>
</evidence>
<dbReference type="RefSeq" id="XP_005758961.1">
    <property type="nucleotide sequence ID" value="XM_005758904.1"/>
</dbReference>
<evidence type="ECO:0000256" key="1">
    <source>
        <dbReference type="ARBA" id="ARBA00001962"/>
    </source>
</evidence>
<sequence>MKWEVSIAPWELDYGLQRAPVKLPASVREGDPPQPFEVTDEQRRALYEDGAIVIPGVLNDEWIEYARAATDWQVENPHFWSIAGVASGLYDYIQRSVWASNSAFAELLYYSPIASALAGSIDAKELRLATDLLMVNPNKGFKWHQDNQNGPIDAFGEPGANEWNALRWWVTLDDCPPDHGAPVYLRKSHLNTDVTTDAVFVDLEKDNLLMYPELLEFRPKAGDLIVWHSRAIHKIDGPKSQDWESSRRRVLGGTCAVDDCQYLAGGRLLFADMGSHGMEDGDPLRHALFPKLYPCSDPAERAEAAAGKCTRTWEGVGRMWGGALKSMTEMSSFANVVNLGGAKEGGAKGGKATLKLPSPPFPHDLPEIPLPSLPNPLAKEGAASEK</sequence>
<dbReference type="Gene3D" id="2.60.120.620">
    <property type="entry name" value="q2cbj1_9rhob like domain"/>
    <property type="match status" value="1"/>
</dbReference>
<name>A0A0D3I5J7_EMIH1</name>
<reference evidence="3" key="2">
    <citation type="submission" date="2024-10" db="UniProtKB">
        <authorList>
            <consortium name="EnsemblProtists"/>
        </authorList>
    </citation>
    <scope>IDENTIFICATION</scope>
</reference>
<evidence type="ECO:0000256" key="2">
    <source>
        <dbReference type="SAM" id="MobiDB-lite"/>
    </source>
</evidence>
<evidence type="ECO:0000313" key="3">
    <source>
        <dbReference type="EnsemblProtists" id="EOD06532"/>
    </source>
</evidence>
<dbReference type="GeneID" id="17252746"/>
<dbReference type="eggNOG" id="ENOG502QT3Q">
    <property type="taxonomic scope" value="Eukaryota"/>
</dbReference>
<accession>A0A0D3I5J7</accession>
<dbReference type="KEGG" id="ehx:EMIHUDRAFT_438678"/>
<dbReference type="HOGENOM" id="CLU_048053_0_0_1"/>
<reference evidence="4" key="1">
    <citation type="journal article" date="2013" name="Nature">
        <title>Pan genome of the phytoplankton Emiliania underpins its global distribution.</title>
        <authorList>
            <person name="Read B.A."/>
            <person name="Kegel J."/>
            <person name="Klute M.J."/>
            <person name="Kuo A."/>
            <person name="Lefebvre S.C."/>
            <person name="Maumus F."/>
            <person name="Mayer C."/>
            <person name="Miller J."/>
            <person name="Monier A."/>
            <person name="Salamov A."/>
            <person name="Young J."/>
            <person name="Aguilar M."/>
            <person name="Claverie J.M."/>
            <person name="Frickenhaus S."/>
            <person name="Gonzalez K."/>
            <person name="Herman E.K."/>
            <person name="Lin Y.C."/>
            <person name="Napier J."/>
            <person name="Ogata H."/>
            <person name="Sarno A.F."/>
            <person name="Shmutz J."/>
            <person name="Schroeder D."/>
            <person name="de Vargas C."/>
            <person name="Verret F."/>
            <person name="von Dassow P."/>
            <person name="Valentin K."/>
            <person name="Van de Peer Y."/>
            <person name="Wheeler G."/>
            <person name="Dacks J.B."/>
            <person name="Delwiche C.F."/>
            <person name="Dyhrman S.T."/>
            <person name="Glockner G."/>
            <person name="John U."/>
            <person name="Richards T."/>
            <person name="Worden A.Z."/>
            <person name="Zhang X."/>
            <person name="Grigoriev I.V."/>
            <person name="Allen A.E."/>
            <person name="Bidle K."/>
            <person name="Borodovsky M."/>
            <person name="Bowler C."/>
            <person name="Brownlee C."/>
            <person name="Cock J.M."/>
            <person name="Elias M."/>
            <person name="Gladyshev V.N."/>
            <person name="Groth M."/>
            <person name="Guda C."/>
            <person name="Hadaegh A."/>
            <person name="Iglesias-Rodriguez M.D."/>
            <person name="Jenkins J."/>
            <person name="Jones B.M."/>
            <person name="Lawson T."/>
            <person name="Leese F."/>
            <person name="Lindquist E."/>
            <person name="Lobanov A."/>
            <person name="Lomsadze A."/>
            <person name="Malik S.B."/>
            <person name="Marsh M.E."/>
            <person name="Mackinder L."/>
            <person name="Mock T."/>
            <person name="Mueller-Roeber B."/>
            <person name="Pagarete A."/>
            <person name="Parker M."/>
            <person name="Probert I."/>
            <person name="Quesneville H."/>
            <person name="Raines C."/>
            <person name="Rensing S.A."/>
            <person name="Riano-Pachon D.M."/>
            <person name="Richier S."/>
            <person name="Rokitta S."/>
            <person name="Shiraiwa Y."/>
            <person name="Soanes D.M."/>
            <person name="van der Giezen M."/>
            <person name="Wahlund T.M."/>
            <person name="Williams B."/>
            <person name="Wilson W."/>
            <person name="Wolfe G."/>
            <person name="Wurch L.L."/>
        </authorList>
    </citation>
    <scope>NUCLEOTIDE SEQUENCE</scope>
</reference>
<dbReference type="AlphaFoldDB" id="A0A0D3I5J7"/>
<dbReference type="EnsemblProtists" id="EOD06532">
    <property type="protein sequence ID" value="EOD06532"/>
    <property type="gene ID" value="EMIHUDRAFT_438678"/>
</dbReference>
<feature type="region of interest" description="Disordered" evidence="2">
    <location>
        <begin position="344"/>
        <end position="386"/>
    </location>
</feature>